<evidence type="ECO:0000313" key="3">
    <source>
        <dbReference type="EMBL" id="PIV63936.1"/>
    </source>
</evidence>
<comment type="caution">
    <text evidence="3">The sequence shown here is derived from an EMBL/GenBank/DDBJ whole genome shotgun (WGS) entry which is preliminary data.</text>
</comment>
<evidence type="ECO:0000313" key="4">
    <source>
        <dbReference type="Proteomes" id="UP000228886"/>
    </source>
</evidence>
<dbReference type="InterPro" id="IPR027417">
    <property type="entry name" value="P-loop_NTPase"/>
</dbReference>
<dbReference type="Pfam" id="PF13635">
    <property type="entry name" value="DUF4143"/>
    <property type="match status" value="1"/>
</dbReference>
<dbReference type="PANTHER" id="PTHR33295:SF18">
    <property type="entry name" value="AAA+ ATPASE DOMAIN-CONTAINING PROTEIN"/>
    <property type="match status" value="1"/>
</dbReference>
<dbReference type="Pfam" id="PF13173">
    <property type="entry name" value="AAA_14"/>
    <property type="match status" value="1"/>
</dbReference>
<name>A0A2M7E861_9BACT</name>
<dbReference type="InterPro" id="IPR041682">
    <property type="entry name" value="AAA_14"/>
</dbReference>
<protein>
    <recommendedName>
        <fullName evidence="5">AAA+ ATPase domain-containing protein</fullName>
    </recommendedName>
</protein>
<evidence type="ECO:0000259" key="1">
    <source>
        <dbReference type="Pfam" id="PF13173"/>
    </source>
</evidence>
<feature type="domain" description="AAA" evidence="1">
    <location>
        <begin position="57"/>
        <end position="195"/>
    </location>
</feature>
<organism evidence="3 4">
    <name type="scientific">bacterium (Candidatus Ratteibacteria) CG01_land_8_20_14_3_00_40_19</name>
    <dbReference type="NCBI Taxonomy" id="2014290"/>
    <lineage>
        <taxon>Bacteria</taxon>
        <taxon>Candidatus Ratteibacteria</taxon>
    </lineage>
</organism>
<dbReference type="PANTHER" id="PTHR33295">
    <property type="entry name" value="ATPASE"/>
    <property type="match status" value="1"/>
</dbReference>
<dbReference type="Proteomes" id="UP000228886">
    <property type="component" value="Unassembled WGS sequence"/>
</dbReference>
<evidence type="ECO:0008006" key="5">
    <source>
        <dbReference type="Google" id="ProtNLM"/>
    </source>
</evidence>
<reference evidence="4" key="1">
    <citation type="submission" date="2017-09" db="EMBL/GenBank/DDBJ databases">
        <title>Depth-based differentiation of microbial function through sediment-hosted aquifers and enrichment of novel symbionts in the deep terrestrial subsurface.</title>
        <authorList>
            <person name="Probst A.J."/>
            <person name="Ladd B."/>
            <person name="Jarett J.K."/>
            <person name="Geller-Mcgrath D.E."/>
            <person name="Sieber C.M.K."/>
            <person name="Emerson J.B."/>
            <person name="Anantharaman K."/>
            <person name="Thomas B.C."/>
            <person name="Malmstrom R."/>
            <person name="Stieglmeier M."/>
            <person name="Klingl A."/>
            <person name="Woyke T."/>
            <person name="Ryan C.M."/>
            <person name="Banfield J.F."/>
        </authorList>
    </citation>
    <scope>NUCLEOTIDE SEQUENCE [LARGE SCALE GENOMIC DNA]</scope>
</reference>
<feature type="domain" description="DUF4143" evidence="2">
    <location>
        <begin position="267"/>
        <end position="418"/>
    </location>
</feature>
<accession>A0A2M7E861</accession>
<evidence type="ECO:0000259" key="2">
    <source>
        <dbReference type="Pfam" id="PF13635"/>
    </source>
</evidence>
<dbReference type="InterPro" id="IPR025420">
    <property type="entry name" value="DUF4143"/>
</dbReference>
<proteinExistence type="predicted"/>
<dbReference type="EMBL" id="PETL01000228">
    <property type="protein sequence ID" value="PIV63936.1"/>
    <property type="molecule type" value="Genomic_DNA"/>
</dbReference>
<dbReference type="AlphaFoldDB" id="A0A2M7E861"/>
<gene>
    <name evidence="3" type="ORF">COS11_04810</name>
</gene>
<sequence length="472" mass="56365">MNNKKKDEMDKSQLQSHNPWWLRQELIQEDTKITEFEGQKFKWLPKVYFDFPLQKDAILTLRGPRQVGKTTFLKLLIRRLLLEENVPRETIFFYPCDRVRDYNQLFAIFNEYLNFVTPRLKNHIYIFLDEISFVKEWQRAIKDLADKGSLKNVTLLLTGSNILDIKFSSERLPGRRGEIFQPDITMLPLDFSEFLSLVNPELKRMNYREVFTLHFAELQKFFEDYLLTGGFLRNINYFYDEGFIPSFLYEMLISWIEGDLHKVGKSEETALRISGRLFQHLGTPFSYYKLARESGVISHLTTRDYLEILSKMFVLFEVPYLSVDEKRTDVKKNHKAYFYDPFILQTFLAKDEDFLDDAYNYLRRTFLKQDLRPKIAEMLVGAALKRNYPQLYYGMTASREIDFVVRSREKYSFFEVKYQRKVSAEDFPAREKISKDNRAMLISRDVLIEEGNTIIVPLEIFLGYREKFELRR</sequence>
<dbReference type="SUPFAM" id="SSF52540">
    <property type="entry name" value="P-loop containing nucleoside triphosphate hydrolases"/>
    <property type="match status" value="1"/>
</dbReference>